<dbReference type="STRING" id="1442369.A0A0D2IEK7"/>
<name>A0A0D2IEK7_9EURO</name>
<dbReference type="Proteomes" id="UP000053617">
    <property type="component" value="Unassembled WGS sequence"/>
</dbReference>
<reference evidence="2 3" key="1">
    <citation type="submission" date="2015-01" db="EMBL/GenBank/DDBJ databases">
        <title>The Genome Sequence of Rhinocladiella mackenzie CBS 650.93.</title>
        <authorList>
            <consortium name="The Broad Institute Genomics Platform"/>
            <person name="Cuomo C."/>
            <person name="de Hoog S."/>
            <person name="Gorbushina A."/>
            <person name="Stielow B."/>
            <person name="Teixiera M."/>
            <person name="Abouelleil A."/>
            <person name="Chapman S.B."/>
            <person name="Priest M."/>
            <person name="Young S.K."/>
            <person name="Wortman J."/>
            <person name="Nusbaum C."/>
            <person name="Birren B."/>
        </authorList>
    </citation>
    <scope>NUCLEOTIDE SEQUENCE [LARGE SCALE GENOMIC DNA]</scope>
    <source>
        <strain evidence="2 3">CBS 650.93</strain>
    </source>
</reference>
<gene>
    <name evidence="2" type="ORF">Z518_07813</name>
</gene>
<protein>
    <submittedName>
        <fullName evidence="2">Uncharacterized protein</fullName>
    </submittedName>
</protein>
<sequence length="222" mass="24583">MRAVHNKDKLPCKYCRELFADASNRRRHEKACNRGPADTRATKYYKCGWKGCERALGVRIDNAKRHMKFCKERVAGEKVPPPGLVGGRQRQNGPVAVGRGGQTPRAEECAPIVQESASAPVHDIQKHTLFNFIEGDAPLPQEYAPVNSVGEYAPLPIQEYVPFQGEYTPQNALAQVPPPTNVAQQQSSPLGIHLCDMWTPRSLYFVSRGPENGPGCYDVAEN</sequence>
<evidence type="ECO:0000313" key="3">
    <source>
        <dbReference type="Proteomes" id="UP000053617"/>
    </source>
</evidence>
<keyword evidence="3" id="KW-1185">Reference proteome</keyword>
<proteinExistence type="predicted"/>
<evidence type="ECO:0000313" key="2">
    <source>
        <dbReference type="EMBL" id="KIX04259.1"/>
    </source>
</evidence>
<dbReference type="RefSeq" id="XP_013271395.1">
    <property type="nucleotide sequence ID" value="XM_013415941.1"/>
</dbReference>
<accession>A0A0D2IEK7</accession>
<organism evidence="2 3">
    <name type="scientific">Rhinocladiella mackenziei CBS 650.93</name>
    <dbReference type="NCBI Taxonomy" id="1442369"/>
    <lineage>
        <taxon>Eukaryota</taxon>
        <taxon>Fungi</taxon>
        <taxon>Dikarya</taxon>
        <taxon>Ascomycota</taxon>
        <taxon>Pezizomycotina</taxon>
        <taxon>Eurotiomycetes</taxon>
        <taxon>Chaetothyriomycetidae</taxon>
        <taxon>Chaetothyriales</taxon>
        <taxon>Herpotrichiellaceae</taxon>
        <taxon>Rhinocladiella</taxon>
    </lineage>
</organism>
<evidence type="ECO:0000256" key="1">
    <source>
        <dbReference type="SAM" id="MobiDB-lite"/>
    </source>
</evidence>
<dbReference type="EMBL" id="KN847479">
    <property type="protein sequence ID" value="KIX04259.1"/>
    <property type="molecule type" value="Genomic_DNA"/>
</dbReference>
<feature type="region of interest" description="Disordered" evidence="1">
    <location>
        <begin position="80"/>
        <end position="104"/>
    </location>
</feature>
<dbReference type="AlphaFoldDB" id="A0A0D2IEK7"/>
<dbReference type="VEuPathDB" id="FungiDB:Z518_07813"/>
<dbReference type="GeneID" id="25295884"/>
<dbReference type="HOGENOM" id="CLU_1245958_0_0_1"/>